<dbReference type="PROSITE" id="PS50208">
    <property type="entry name" value="CASPASE_P20"/>
    <property type="match status" value="1"/>
</dbReference>
<dbReference type="GO" id="GO:0008630">
    <property type="term" value="P:intrinsic apoptotic signaling pathway in response to DNA damage"/>
    <property type="evidence" value="ECO:0007669"/>
    <property type="project" value="TreeGrafter"/>
</dbReference>
<organism evidence="10 11">
    <name type="scientific">Engystomops pustulosus</name>
    <name type="common">Tungara frog</name>
    <name type="synonym">Physalaemus pustulosus</name>
    <dbReference type="NCBI Taxonomy" id="76066"/>
    <lineage>
        <taxon>Eukaryota</taxon>
        <taxon>Metazoa</taxon>
        <taxon>Chordata</taxon>
        <taxon>Craniata</taxon>
        <taxon>Vertebrata</taxon>
        <taxon>Euteleostomi</taxon>
        <taxon>Amphibia</taxon>
        <taxon>Batrachia</taxon>
        <taxon>Anura</taxon>
        <taxon>Neobatrachia</taxon>
        <taxon>Hyloidea</taxon>
        <taxon>Leptodactylidae</taxon>
        <taxon>Leiuperinae</taxon>
        <taxon>Engystomops</taxon>
    </lineage>
</organism>
<dbReference type="Pfam" id="PF00619">
    <property type="entry name" value="CARD"/>
    <property type="match status" value="1"/>
</dbReference>
<dbReference type="PROSITE" id="PS01121">
    <property type="entry name" value="CASPASE_HIS"/>
    <property type="match status" value="1"/>
</dbReference>
<evidence type="ECO:0000259" key="9">
    <source>
        <dbReference type="PROSITE" id="PS50209"/>
    </source>
</evidence>
<dbReference type="Gene3D" id="3.40.50.1460">
    <property type="match status" value="1"/>
</dbReference>
<dbReference type="PROSITE" id="PS01122">
    <property type="entry name" value="CASPASE_CYS"/>
    <property type="match status" value="1"/>
</dbReference>
<dbReference type="InterPro" id="IPR002398">
    <property type="entry name" value="Pept_C14"/>
</dbReference>
<dbReference type="SMART" id="SM00115">
    <property type="entry name" value="CASc"/>
    <property type="match status" value="1"/>
</dbReference>
<dbReference type="CDD" id="cd00032">
    <property type="entry name" value="CASc"/>
    <property type="match status" value="1"/>
</dbReference>
<dbReference type="InterPro" id="IPR033139">
    <property type="entry name" value="Caspase_cys_AS"/>
</dbReference>
<dbReference type="PROSITE" id="PS50209">
    <property type="entry name" value="CARD"/>
    <property type="match status" value="1"/>
</dbReference>
<dbReference type="InterPro" id="IPR001315">
    <property type="entry name" value="CARD"/>
</dbReference>
<dbReference type="InterPro" id="IPR015917">
    <property type="entry name" value="Pept_C14A"/>
</dbReference>
<keyword evidence="5" id="KW-0865">Zymogen</keyword>
<dbReference type="GO" id="GO:0006508">
    <property type="term" value="P:proteolysis"/>
    <property type="evidence" value="ECO:0007669"/>
    <property type="project" value="UniProtKB-KW"/>
</dbReference>
<reference evidence="10" key="1">
    <citation type="thesis" date="2020" institute="ProQuest LLC" country="789 East Eisenhower Parkway, Ann Arbor, MI, USA">
        <title>Comparative Genomics and Chromosome Evolution.</title>
        <authorList>
            <person name="Mudd A.B."/>
        </authorList>
    </citation>
    <scope>NUCLEOTIDE SEQUENCE</scope>
    <source>
        <strain evidence="10">237g6f4</strain>
        <tissue evidence="10">Blood</tissue>
    </source>
</reference>
<keyword evidence="11" id="KW-1185">Reference proteome</keyword>
<feature type="non-terminal residue" evidence="10">
    <location>
        <position position="1"/>
    </location>
</feature>
<dbReference type="PIRSF" id="PIRSF038001">
    <property type="entry name" value="Caspase_ICE"/>
    <property type="match status" value="1"/>
</dbReference>
<feature type="domain" description="Caspase family p20" evidence="8">
    <location>
        <begin position="91"/>
        <end position="223"/>
    </location>
</feature>
<evidence type="ECO:0000256" key="3">
    <source>
        <dbReference type="ARBA" id="ARBA00022801"/>
    </source>
</evidence>
<evidence type="ECO:0000259" key="8">
    <source>
        <dbReference type="PROSITE" id="PS50208"/>
    </source>
</evidence>
<dbReference type="SUPFAM" id="SSF52129">
    <property type="entry name" value="Caspase-like"/>
    <property type="match status" value="1"/>
</dbReference>
<proteinExistence type="inferred from homology"/>
<comment type="caution">
    <text evidence="10">The sequence shown here is derived from an EMBL/GenBank/DDBJ whole genome shotgun (WGS) entry which is preliminary data.</text>
</comment>
<evidence type="ECO:0000313" key="11">
    <source>
        <dbReference type="Proteomes" id="UP000824782"/>
    </source>
</evidence>
<gene>
    <name evidence="10" type="ORF">GDO81_024570</name>
</gene>
<feature type="non-terminal residue" evidence="10">
    <location>
        <position position="312"/>
    </location>
</feature>
<keyword evidence="4" id="KW-0788">Thiol protease</keyword>
<evidence type="ECO:0008006" key="12">
    <source>
        <dbReference type="Google" id="ProtNLM"/>
    </source>
</evidence>
<dbReference type="InterPro" id="IPR029030">
    <property type="entry name" value="Caspase-like_dom_sf"/>
</dbReference>
<keyword evidence="2" id="KW-0645">Protease</keyword>
<keyword evidence="3" id="KW-0378">Hydrolase</keyword>
<sequence length="312" mass="34668">QVSGTRRDQARQLLIDLETRGSDAFHLFLQCLRESGQLVLANLLQESGGQREVIRPPPQTPVTEIPKKRHPVDQTPDPLNVETDYPMNFDPCGYCLIINNMKFSESSGLSYRTGSDIDREKLEKRMRLYRFEVTVKNDLKAAEIREELQRLAARDHTERDCCLVVILSHGCETRHTRFPGGVYGTDGGRISVEGIVNYFNGYNCPGLRGKPKLFFIQACGGEEQDKGCTVDLGDSGDQPNKPDTDSLQSDASALPPDTGDTDETDAVATLPTPGDILVSYSTFPGNCIIVFTYRALGYCSTQTRKIQKPETI</sequence>
<dbReference type="AlphaFoldDB" id="A0AAV6YMU4"/>
<comment type="similarity">
    <text evidence="1">Belongs to the peptidase C14A family.</text>
</comment>
<dbReference type="Pfam" id="PF00656">
    <property type="entry name" value="Peptidase_C14"/>
    <property type="match status" value="1"/>
</dbReference>
<evidence type="ECO:0000256" key="2">
    <source>
        <dbReference type="ARBA" id="ARBA00022670"/>
    </source>
</evidence>
<evidence type="ECO:0000256" key="4">
    <source>
        <dbReference type="ARBA" id="ARBA00022807"/>
    </source>
</evidence>
<evidence type="ECO:0000256" key="5">
    <source>
        <dbReference type="ARBA" id="ARBA00023145"/>
    </source>
</evidence>
<feature type="region of interest" description="Disordered" evidence="7">
    <location>
        <begin position="51"/>
        <end position="80"/>
    </location>
</feature>
<evidence type="ECO:0000313" key="10">
    <source>
        <dbReference type="EMBL" id="KAG8537408.1"/>
    </source>
</evidence>
<dbReference type="InterPro" id="IPR011600">
    <property type="entry name" value="Pept_C14_caspase"/>
</dbReference>
<feature type="region of interest" description="Disordered" evidence="7">
    <location>
        <begin position="230"/>
        <end position="268"/>
    </location>
</feature>
<dbReference type="GO" id="GO:0005829">
    <property type="term" value="C:cytosol"/>
    <property type="evidence" value="ECO:0007669"/>
    <property type="project" value="TreeGrafter"/>
</dbReference>
<dbReference type="Gene3D" id="1.10.533.10">
    <property type="entry name" value="Death Domain, Fas"/>
    <property type="match status" value="1"/>
</dbReference>
<feature type="active site" evidence="6">
    <location>
        <position position="219"/>
    </location>
</feature>
<dbReference type="Proteomes" id="UP000824782">
    <property type="component" value="Unassembled WGS sequence"/>
</dbReference>
<evidence type="ECO:0000256" key="1">
    <source>
        <dbReference type="ARBA" id="ARBA00010134"/>
    </source>
</evidence>
<feature type="domain" description="CARD" evidence="9">
    <location>
        <begin position="1"/>
        <end position="47"/>
    </location>
</feature>
<dbReference type="PANTHER" id="PTHR10454:SF157">
    <property type="entry name" value="CASPASE-9"/>
    <property type="match status" value="1"/>
</dbReference>
<dbReference type="InterPro" id="IPR001309">
    <property type="entry name" value="Pept_C14_p20"/>
</dbReference>
<dbReference type="PRINTS" id="PR00376">
    <property type="entry name" value="IL1BCENZYME"/>
</dbReference>
<evidence type="ECO:0000256" key="6">
    <source>
        <dbReference type="PIRSR" id="PIRSR038001-1"/>
    </source>
</evidence>
<dbReference type="GO" id="GO:0004197">
    <property type="term" value="F:cysteine-type endopeptidase activity"/>
    <property type="evidence" value="ECO:0007669"/>
    <property type="project" value="InterPro"/>
</dbReference>
<protein>
    <recommendedName>
        <fullName evidence="12">Caspase 9</fullName>
    </recommendedName>
</protein>
<dbReference type="PANTHER" id="PTHR10454">
    <property type="entry name" value="CASPASE"/>
    <property type="match status" value="1"/>
</dbReference>
<dbReference type="EMBL" id="WNYA01030579">
    <property type="protein sequence ID" value="KAG8537408.1"/>
    <property type="molecule type" value="Genomic_DNA"/>
</dbReference>
<accession>A0AAV6YMU4</accession>
<dbReference type="InterPro" id="IPR011029">
    <property type="entry name" value="DEATH-like_dom_sf"/>
</dbReference>
<dbReference type="SUPFAM" id="SSF47986">
    <property type="entry name" value="DEATH domain"/>
    <property type="match status" value="1"/>
</dbReference>
<feature type="active site" evidence="6">
    <location>
        <position position="169"/>
    </location>
</feature>
<name>A0AAV6YMU4_ENGPU</name>
<dbReference type="GO" id="GO:0043525">
    <property type="term" value="P:positive regulation of neuron apoptotic process"/>
    <property type="evidence" value="ECO:0007669"/>
    <property type="project" value="TreeGrafter"/>
</dbReference>
<dbReference type="InterPro" id="IPR016129">
    <property type="entry name" value="Caspase_his_AS"/>
</dbReference>
<evidence type="ECO:0000256" key="7">
    <source>
        <dbReference type="SAM" id="MobiDB-lite"/>
    </source>
</evidence>